<keyword evidence="1" id="KW-0812">Transmembrane</keyword>
<evidence type="ECO:0000256" key="1">
    <source>
        <dbReference type="SAM" id="Phobius"/>
    </source>
</evidence>
<keyword evidence="1" id="KW-0472">Membrane</keyword>
<dbReference type="Proteomes" id="UP001149140">
    <property type="component" value="Unassembled WGS sequence"/>
</dbReference>
<reference evidence="2" key="1">
    <citation type="submission" date="2022-10" db="EMBL/GenBank/DDBJ databases">
        <title>The WGS of Solirubrobacter ginsenosidimutans DSM 21036.</title>
        <authorList>
            <person name="Jiang Z."/>
        </authorList>
    </citation>
    <scope>NUCLEOTIDE SEQUENCE</scope>
    <source>
        <strain evidence="2">DSM 21036</strain>
    </source>
</reference>
<dbReference type="EMBL" id="JAPDOD010000029">
    <property type="protein sequence ID" value="MDA0164028.1"/>
    <property type="molecule type" value="Genomic_DNA"/>
</dbReference>
<proteinExistence type="predicted"/>
<gene>
    <name evidence="2" type="ORF">OM076_27395</name>
</gene>
<feature type="transmembrane region" description="Helical" evidence="1">
    <location>
        <begin position="62"/>
        <end position="82"/>
    </location>
</feature>
<keyword evidence="1" id="KW-1133">Transmembrane helix</keyword>
<evidence type="ECO:0000313" key="2">
    <source>
        <dbReference type="EMBL" id="MDA0164028.1"/>
    </source>
</evidence>
<sequence length="83" mass="8761">MPDRSRCPNCREPVSPFAAGCAICGADLDTARWDKGPGIGNRIASWFGALSSGPTKGGMTPWVIVFLIFFGTGIVSTLLALFL</sequence>
<dbReference type="AlphaFoldDB" id="A0A9X3MZ57"/>
<dbReference type="RefSeq" id="WP_270043276.1">
    <property type="nucleotide sequence ID" value="NZ_JAPDOD010000029.1"/>
</dbReference>
<protein>
    <submittedName>
        <fullName evidence="2">Uncharacterized protein</fullName>
    </submittedName>
</protein>
<organism evidence="2 3">
    <name type="scientific">Solirubrobacter ginsenosidimutans</name>
    <dbReference type="NCBI Taxonomy" id="490573"/>
    <lineage>
        <taxon>Bacteria</taxon>
        <taxon>Bacillati</taxon>
        <taxon>Actinomycetota</taxon>
        <taxon>Thermoleophilia</taxon>
        <taxon>Solirubrobacterales</taxon>
        <taxon>Solirubrobacteraceae</taxon>
        <taxon>Solirubrobacter</taxon>
    </lineage>
</organism>
<comment type="caution">
    <text evidence="2">The sequence shown here is derived from an EMBL/GenBank/DDBJ whole genome shotgun (WGS) entry which is preliminary data.</text>
</comment>
<accession>A0A9X3MZ57</accession>
<evidence type="ECO:0000313" key="3">
    <source>
        <dbReference type="Proteomes" id="UP001149140"/>
    </source>
</evidence>
<keyword evidence="3" id="KW-1185">Reference proteome</keyword>
<name>A0A9X3MZ57_9ACTN</name>